<dbReference type="Proteomes" id="UP000076612">
    <property type="component" value="Unassembled WGS sequence"/>
</dbReference>
<reference evidence="3" key="1">
    <citation type="submission" date="2016-01" db="EMBL/GenBank/DDBJ databases">
        <title>Draft genome of Chromobacterium sp. F49.</title>
        <authorList>
            <person name="Hong K.W."/>
        </authorList>
    </citation>
    <scope>NUCLEOTIDE SEQUENCE [LARGE SCALE GENOMIC DNA]</scope>
    <source>
        <strain evidence="3">M40</strain>
    </source>
</reference>
<evidence type="ECO:0000256" key="1">
    <source>
        <dbReference type="SAM" id="MobiDB-lite"/>
    </source>
</evidence>
<gene>
    <name evidence="2" type="ORF">AVW13_11875</name>
</gene>
<comment type="caution">
    <text evidence="2">The sequence shown here is derived from an EMBL/GenBank/DDBJ whole genome shotgun (WGS) entry which is preliminary data.</text>
</comment>
<evidence type="ECO:0000313" key="2">
    <source>
        <dbReference type="EMBL" id="KZE19148.1"/>
    </source>
</evidence>
<dbReference type="AlphaFoldDB" id="A0AB34XSB3"/>
<proteinExistence type="predicted"/>
<dbReference type="EMBL" id="LQQR01000020">
    <property type="protein sequence ID" value="KZE19148.1"/>
    <property type="molecule type" value="Genomic_DNA"/>
</dbReference>
<evidence type="ECO:0000313" key="3">
    <source>
        <dbReference type="Proteomes" id="UP000076612"/>
    </source>
</evidence>
<name>A0AB34XSB3_9MICO</name>
<dbReference type="RefSeq" id="WP_063250106.1">
    <property type="nucleotide sequence ID" value="NZ_LQQR01000020.1"/>
</dbReference>
<accession>A0AB34XSB3</accession>
<feature type="region of interest" description="Disordered" evidence="1">
    <location>
        <begin position="47"/>
        <end position="68"/>
    </location>
</feature>
<organism evidence="2 3">
    <name type="scientific">Brevibacterium casei</name>
    <dbReference type="NCBI Taxonomy" id="33889"/>
    <lineage>
        <taxon>Bacteria</taxon>
        <taxon>Bacillati</taxon>
        <taxon>Actinomycetota</taxon>
        <taxon>Actinomycetes</taxon>
        <taxon>Micrococcales</taxon>
        <taxon>Brevibacteriaceae</taxon>
        <taxon>Brevibacterium</taxon>
    </lineage>
</organism>
<protein>
    <submittedName>
        <fullName evidence="2">Uncharacterized protein</fullName>
    </submittedName>
</protein>
<sequence length="68" mass="7543">MDADTLRDRIADIIYQNCEADGYTKLSTAQAVIDDLGLTMETMALGGEREDGTPFTSTRVVGKWEEEK</sequence>